<keyword evidence="8" id="KW-0186">Copper</keyword>
<evidence type="ECO:0000256" key="3">
    <source>
        <dbReference type="ARBA" id="ARBA00022525"/>
    </source>
</evidence>
<keyword evidence="19" id="KW-1185">Reference proteome</keyword>
<comment type="similarity">
    <text evidence="13">Belongs to the polysaccharide monooxygenase AA9 family.</text>
</comment>
<dbReference type="Gene3D" id="2.70.50.70">
    <property type="match status" value="1"/>
</dbReference>
<keyword evidence="18" id="KW-0378">Hydrolase</keyword>
<evidence type="ECO:0000256" key="13">
    <source>
        <dbReference type="ARBA" id="ARBA00044502"/>
    </source>
</evidence>
<dbReference type="InterPro" id="IPR035971">
    <property type="entry name" value="CBD_sf"/>
</dbReference>
<evidence type="ECO:0000256" key="15">
    <source>
        <dbReference type="ARBA" id="ARBA00047174"/>
    </source>
</evidence>
<evidence type="ECO:0000256" key="6">
    <source>
        <dbReference type="ARBA" id="ARBA00023001"/>
    </source>
</evidence>
<reference evidence="18" key="2">
    <citation type="submission" date="2023-06" db="EMBL/GenBank/DDBJ databases">
        <authorList>
            <consortium name="Lawrence Berkeley National Laboratory"/>
            <person name="Haridas S."/>
            <person name="Hensen N."/>
            <person name="Bonometti L."/>
            <person name="Westerberg I."/>
            <person name="Brannstrom I.O."/>
            <person name="Guillou S."/>
            <person name="Cros-Aarteil S."/>
            <person name="Calhoun S."/>
            <person name="Kuo A."/>
            <person name="Mondo S."/>
            <person name="Pangilinan J."/>
            <person name="Riley R."/>
            <person name="Labutti K."/>
            <person name="Andreopoulos B."/>
            <person name="Lipzen A."/>
            <person name="Chen C."/>
            <person name="Yanf M."/>
            <person name="Daum C."/>
            <person name="Ng V."/>
            <person name="Clum A."/>
            <person name="Steindorff A."/>
            <person name="Ohm R."/>
            <person name="Martin F."/>
            <person name="Silar P."/>
            <person name="Natvig D."/>
            <person name="Lalanne C."/>
            <person name="Gautier V."/>
            <person name="Ament-Velasquez S.L."/>
            <person name="Kruys A."/>
            <person name="Hutchinson M.I."/>
            <person name="Powell A.J."/>
            <person name="Barry K."/>
            <person name="Miller A.N."/>
            <person name="Grigoriev I.V."/>
            <person name="Debuchy R."/>
            <person name="Gladieux P."/>
            <person name="Thoren M.H."/>
            <person name="Johannesson H."/>
        </authorList>
    </citation>
    <scope>NUCLEOTIDE SEQUENCE</scope>
    <source>
        <strain evidence="18">CBS 118394</strain>
    </source>
</reference>
<gene>
    <name evidence="18" type="ORF">B0H66DRAFT_609230</name>
</gene>
<dbReference type="GO" id="GO:0030245">
    <property type="term" value="P:cellulose catabolic process"/>
    <property type="evidence" value="ECO:0007669"/>
    <property type="project" value="UniProtKB-KW"/>
</dbReference>
<comment type="subcellular location">
    <subcellularLocation>
        <location evidence="2">Secreted</location>
    </subcellularLocation>
</comment>
<keyword evidence="9" id="KW-0503">Monooxygenase</keyword>
<keyword evidence="3" id="KW-0964">Secreted</keyword>
<evidence type="ECO:0000256" key="8">
    <source>
        <dbReference type="ARBA" id="ARBA00023008"/>
    </source>
</evidence>
<dbReference type="Pfam" id="PF03443">
    <property type="entry name" value="AA9"/>
    <property type="match status" value="1"/>
</dbReference>
<dbReference type="InterPro" id="IPR005103">
    <property type="entry name" value="AA9_LPMO"/>
</dbReference>
<keyword evidence="12" id="KW-0624">Polysaccharide degradation</keyword>
<evidence type="ECO:0000313" key="19">
    <source>
        <dbReference type="Proteomes" id="UP001283341"/>
    </source>
</evidence>
<protein>
    <recommendedName>
        <fullName evidence="15">lytic cellulose monooxygenase (C4-dehydrogenating)</fullName>
        <ecNumber evidence="15">1.14.99.56</ecNumber>
    </recommendedName>
</protein>
<dbReference type="EC" id="1.14.99.56" evidence="15"/>
<dbReference type="GO" id="GO:0005576">
    <property type="term" value="C:extracellular region"/>
    <property type="evidence" value="ECO:0007669"/>
    <property type="project" value="UniProtKB-SubCell"/>
</dbReference>
<keyword evidence="5 16" id="KW-0732">Signal</keyword>
<dbReference type="GO" id="GO:0046872">
    <property type="term" value="F:metal ion binding"/>
    <property type="evidence" value="ECO:0007669"/>
    <property type="project" value="UniProtKB-KW"/>
</dbReference>
<feature type="domain" description="CBM1" evidence="17">
    <location>
        <begin position="276"/>
        <end position="311"/>
    </location>
</feature>
<dbReference type="AlphaFoldDB" id="A0AAE0IPG6"/>
<dbReference type="Proteomes" id="UP001283341">
    <property type="component" value="Unassembled WGS sequence"/>
</dbReference>
<proteinExistence type="inferred from homology"/>
<reference evidence="18" key="1">
    <citation type="journal article" date="2023" name="Mol. Phylogenet. Evol.">
        <title>Genome-scale phylogeny and comparative genomics of the fungal order Sordariales.</title>
        <authorList>
            <person name="Hensen N."/>
            <person name="Bonometti L."/>
            <person name="Westerberg I."/>
            <person name="Brannstrom I.O."/>
            <person name="Guillou S."/>
            <person name="Cros-Aarteil S."/>
            <person name="Calhoun S."/>
            <person name="Haridas S."/>
            <person name="Kuo A."/>
            <person name="Mondo S."/>
            <person name="Pangilinan J."/>
            <person name="Riley R."/>
            <person name="LaButti K."/>
            <person name="Andreopoulos B."/>
            <person name="Lipzen A."/>
            <person name="Chen C."/>
            <person name="Yan M."/>
            <person name="Daum C."/>
            <person name="Ng V."/>
            <person name="Clum A."/>
            <person name="Steindorff A."/>
            <person name="Ohm R.A."/>
            <person name="Martin F."/>
            <person name="Silar P."/>
            <person name="Natvig D.O."/>
            <person name="Lalanne C."/>
            <person name="Gautier V."/>
            <person name="Ament-Velasquez S.L."/>
            <person name="Kruys A."/>
            <person name="Hutchinson M.I."/>
            <person name="Powell A.J."/>
            <person name="Barry K."/>
            <person name="Miller A.N."/>
            <person name="Grigoriev I.V."/>
            <person name="Debuchy R."/>
            <person name="Gladieux P."/>
            <person name="Hiltunen Thoren M."/>
            <person name="Johannesson H."/>
        </authorList>
    </citation>
    <scope>NUCLEOTIDE SEQUENCE</scope>
    <source>
        <strain evidence="18">CBS 118394</strain>
    </source>
</reference>
<keyword evidence="6" id="KW-0136">Cellulose degradation</keyword>
<keyword evidence="10" id="KW-1015">Disulfide bond</keyword>
<evidence type="ECO:0000256" key="2">
    <source>
        <dbReference type="ARBA" id="ARBA00004613"/>
    </source>
</evidence>
<evidence type="ECO:0000256" key="12">
    <source>
        <dbReference type="ARBA" id="ARBA00023326"/>
    </source>
</evidence>
<evidence type="ECO:0000256" key="1">
    <source>
        <dbReference type="ARBA" id="ARBA00001973"/>
    </source>
</evidence>
<comment type="caution">
    <text evidence="18">The sequence shown here is derived from an EMBL/GenBank/DDBJ whole genome shotgun (WGS) entry which is preliminary data.</text>
</comment>
<evidence type="ECO:0000256" key="4">
    <source>
        <dbReference type="ARBA" id="ARBA00022723"/>
    </source>
</evidence>
<keyword evidence="11" id="KW-0119">Carbohydrate metabolism</keyword>
<organism evidence="18 19">
    <name type="scientific">Apodospora peruviana</name>
    <dbReference type="NCBI Taxonomy" id="516989"/>
    <lineage>
        <taxon>Eukaryota</taxon>
        <taxon>Fungi</taxon>
        <taxon>Dikarya</taxon>
        <taxon>Ascomycota</taxon>
        <taxon>Pezizomycotina</taxon>
        <taxon>Sordariomycetes</taxon>
        <taxon>Sordariomycetidae</taxon>
        <taxon>Sordariales</taxon>
        <taxon>Lasiosphaeriaceae</taxon>
        <taxon>Apodospora</taxon>
    </lineage>
</organism>
<keyword evidence="7" id="KW-0560">Oxidoreductase</keyword>
<accession>A0AAE0IPG6</accession>
<dbReference type="PROSITE" id="PS00562">
    <property type="entry name" value="CBM1_1"/>
    <property type="match status" value="1"/>
</dbReference>
<dbReference type="Pfam" id="PF00734">
    <property type="entry name" value="CBM_1"/>
    <property type="match status" value="1"/>
</dbReference>
<keyword evidence="4" id="KW-0479">Metal-binding</keyword>
<dbReference type="PANTHER" id="PTHR33353:SF13">
    <property type="entry name" value="ENDOGLUCANASE II"/>
    <property type="match status" value="1"/>
</dbReference>
<evidence type="ECO:0000259" key="17">
    <source>
        <dbReference type="PROSITE" id="PS51164"/>
    </source>
</evidence>
<dbReference type="InterPro" id="IPR049892">
    <property type="entry name" value="AA9"/>
</dbReference>
<sequence>MKGLAAVILSLVSLGSAHSIFQRVSVNGAQQPQLSGVRAPSSNNPIENVNHADFACNTGIQYKDNNVITIPAGAKVGAWWGHEIGGASGPNDADNPIAASHKGPIMVYLAKVDNAATTGTTGLKWFKVAENGLSGSTWAVDTMIANGGWHYFTMPSCIAPGHYLMRVELIALHSASARGAAQFYMECAQIQITGSGTTTGSNTVSFPGAYSATDPGILVSIYDSTGGSTMGGRAYTIPGPPVLTCSGNSNPNPGTTPTTLVTSVTPTPTAGTGNGGTAPLYSQCGGQGWTGATTCASGTCKVSNQWYSQCLP</sequence>
<evidence type="ECO:0000256" key="5">
    <source>
        <dbReference type="ARBA" id="ARBA00022729"/>
    </source>
</evidence>
<dbReference type="InterPro" id="IPR000254">
    <property type="entry name" value="CBD"/>
</dbReference>
<evidence type="ECO:0000256" key="10">
    <source>
        <dbReference type="ARBA" id="ARBA00023157"/>
    </source>
</evidence>
<dbReference type="PANTHER" id="PTHR33353">
    <property type="entry name" value="PUTATIVE (AFU_ORTHOLOGUE AFUA_1G12560)-RELATED"/>
    <property type="match status" value="1"/>
</dbReference>
<dbReference type="PROSITE" id="PS51164">
    <property type="entry name" value="CBM1_2"/>
    <property type="match status" value="1"/>
</dbReference>
<dbReference type="GO" id="GO:0004497">
    <property type="term" value="F:monooxygenase activity"/>
    <property type="evidence" value="ECO:0007669"/>
    <property type="project" value="UniProtKB-KW"/>
</dbReference>
<name>A0AAE0IPG6_9PEZI</name>
<dbReference type="GO" id="GO:0016787">
    <property type="term" value="F:hydrolase activity"/>
    <property type="evidence" value="ECO:0007669"/>
    <property type="project" value="UniProtKB-KW"/>
</dbReference>
<dbReference type="GO" id="GO:0030248">
    <property type="term" value="F:cellulose binding"/>
    <property type="evidence" value="ECO:0007669"/>
    <property type="project" value="InterPro"/>
</dbReference>
<comment type="catalytic activity">
    <reaction evidence="14">
        <text>[(1-&gt;4)-beta-D-glucosyl]n+m + reduced acceptor + O2 = 4-dehydro-beta-D-glucosyl-[(1-&gt;4)-beta-D-glucosyl]n-1 + [(1-&gt;4)-beta-D-glucosyl]m + acceptor + H2O.</text>
        <dbReference type="EC" id="1.14.99.56"/>
    </reaction>
</comment>
<evidence type="ECO:0000256" key="16">
    <source>
        <dbReference type="SAM" id="SignalP"/>
    </source>
</evidence>
<evidence type="ECO:0000256" key="14">
    <source>
        <dbReference type="ARBA" id="ARBA00045077"/>
    </source>
</evidence>
<evidence type="ECO:0000256" key="9">
    <source>
        <dbReference type="ARBA" id="ARBA00023033"/>
    </source>
</evidence>
<evidence type="ECO:0000256" key="11">
    <source>
        <dbReference type="ARBA" id="ARBA00023277"/>
    </source>
</evidence>
<dbReference type="SMART" id="SM00236">
    <property type="entry name" value="fCBD"/>
    <property type="match status" value="1"/>
</dbReference>
<feature type="chain" id="PRO_5042122308" description="lytic cellulose monooxygenase (C4-dehydrogenating)" evidence="16">
    <location>
        <begin position="18"/>
        <end position="312"/>
    </location>
</feature>
<evidence type="ECO:0000313" key="18">
    <source>
        <dbReference type="EMBL" id="KAK3328762.1"/>
    </source>
</evidence>
<dbReference type="EMBL" id="JAUEDM010000001">
    <property type="protein sequence ID" value="KAK3328762.1"/>
    <property type="molecule type" value="Genomic_DNA"/>
</dbReference>
<comment type="cofactor">
    <cofactor evidence="1">
        <name>Cu(2+)</name>
        <dbReference type="ChEBI" id="CHEBI:29036"/>
    </cofactor>
</comment>
<dbReference type="SUPFAM" id="SSF57180">
    <property type="entry name" value="Cellulose-binding domain"/>
    <property type="match status" value="1"/>
</dbReference>
<feature type="signal peptide" evidence="16">
    <location>
        <begin position="1"/>
        <end position="17"/>
    </location>
</feature>
<evidence type="ECO:0000256" key="7">
    <source>
        <dbReference type="ARBA" id="ARBA00023002"/>
    </source>
</evidence>
<dbReference type="CDD" id="cd21175">
    <property type="entry name" value="LPMO_AA9"/>
    <property type="match status" value="1"/>
</dbReference>